<evidence type="ECO:0000313" key="1">
    <source>
        <dbReference type="EMBL" id="OGH74149.1"/>
    </source>
</evidence>
<sequence>MVIKTKNHSVFLLSGFIFFQDHLPKATSHYHLRELSGLAITLNRWLGVMAAGKNDVGGIMELELVLGQS</sequence>
<protein>
    <submittedName>
        <fullName evidence="1">Uncharacterized protein</fullName>
    </submittedName>
</protein>
<evidence type="ECO:0000313" key="2">
    <source>
        <dbReference type="Proteomes" id="UP000178347"/>
    </source>
</evidence>
<gene>
    <name evidence="1" type="ORF">A3G00_02890</name>
</gene>
<organism evidence="1 2">
    <name type="scientific">Candidatus Magasanikbacteria bacterium RIFCSPLOWO2_12_FULL_43_12</name>
    <dbReference type="NCBI Taxonomy" id="1798692"/>
    <lineage>
        <taxon>Bacteria</taxon>
        <taxon>Candidatus Magasanikiibacteriota</taxon>
    </lineage>
</organism>
<comment type="caution">
    <text evidence="1">The sequence shown here is derived from an EMBL/GenBank/DDBJ whole genome shotgun (WGS) entry which is preliminary data.</text>
</comment>
<name>A0A1F6MR58_9BACT</name>
<dbReference type="AlphaFoldDB" id="A0A1F6MR58"/>
<reference evidence="1 2" key="1">
    <citation type="journal article" date="2016" name="Nat. Commun.">
        <title>Thousands of microbial genomes shed light on interconnected biogeochemical processes in an aquifer system.</title>
        <authorList>
            <person name="Anantharaman K."/>
            <person name="Brown C.T."/>
            <person name="Hug L.A."/>
            <person name="Sharon I."/>
            <person name="Castelle C.J."/>
            <person name="Probst A.J."/>
            <person name="Thomas B.C."/>
            <person name="Singh A."/>
            <person name="Wilkins M.J."/>
            <person name="Karaoz U."/>
            <person name="Brodie E.L."/>
            <person name="Williams K.H."/>
            <person name="Hubbard S.S."/>
            <person name="Banfield J.F."/>
        </authorList>
    </citation>
    <scope>NUCLEOTIDE SEQUENCE [LARGE SCALE GENOMIC DNA]</scope>
</reference>
<dbReference type="Proteomes" id="UP000178347">
    <property type="component" value="Unassembled WGS sequence"/>
</dbReference>
<dbReference type="EMBL" id="MFQN01000027">
    <property type="protein sequence ID" value="OGH74149.1"/>
    <property type="molecule type" value="Genomic_DNA"/>
</dbReference>
<accession>A0A1F6MR58</accession>
<proteinExistence type="predicted"/>